<reference evidence="2" key="1">
    <citation type="submission" date="2023-06" db="EMBL/GenBank/DDBJ databases">
        <authorList>
            <consortium name="Lawrence Berkeley National Laboratory"/>
            <person name="Ahrendt S."/>
            <person name="Sahu N."/>
            <person name="Indic B."/>
            <person name="Wong-Bajracharya J."/>
            <person name="Merenyi Z."/>
            <person name="Ke H.-M."/>
            <person name="Monk M."/>
            <person name="Kocsube S."/>
            <person name="Drula E."/>
            <person name="Lipzen A."/>
            <person name="Balint B."/>
            <person name="Henrissat B."/>
            <person name="Andreopoulos B."/>
            <person name="Martin F.M."/>
            <person name="Harder C.B."/>
            <person name="Rigling D."/>
            <person name="Ford K.L."/>
            <person name="Foster G.D."/>
            <person name="Pangilinan J."/>
            <person name="Papanicolaou A."/>
            <person name="Barry K."/>
            <person name="LaButti K."/>
            <person name="Viragh M."/>
            <person name="Koriabine M."/>
            <person name="Yan M."/>
            <person name="Riley R."/>
            <person name="Champramary S."/>
            <person name="Plett K.L."/>
            <person name="Tsai I.J."/>
            <person name="Slot J."/>
            <person name="Sipos G."/>
            <person name="Plett J."/>
            <person name="Nagy L.G."/>
            <person name="Grigoriev I.V."/>
        </authorList>
    </citation>
    <scope>NUCLEOTIDE SEQUENCE</scope>
    <source>
        <strain evidence="2">ICMP 16352</strain>
    </source>
</reference>
<protein>
    <submittedName>
        <fullName evidence="2">Uncharacterized protein</fullName>
    </submittedName>
</protein>
<comment type="caution">
    <text evidence="2">The sequence shown here is derived from an EMBL/GenBank/DDBJ whole genome shotgun (WGS) entry which is preliminary data.</text>
</comment>
<name>A0AA39UI67_9AGAR</name>
<accession>A0AA39UI67</accession>
<keyword evidence="1" id="KW-0812">Transmembrane</keyword>
<keyword evidence="3" id="KW-1185">Reference proteome</keyword>
<keyword evidence="1" id="KW-0472">Membrane</keyword>
<gene>
    <name evidence="2" type="ORF">IW261DRAFT_1561507</name>
</gene>
<keyword evidence="1" id="KW-1133">Transmembrane helix</keyword>
<sequence>MPCHRSCKKFAPRYPPTYDEALRVPSPLYLPIGEYTARYHPYSLSYRFEGEYTGVPVPQTPAIIPQTGRFIDPPYYDLDDYIGYEIEEIDEHEDDGDGWDDKDRDDQERRDDVLVAPLLCVLALFVWWVSYFV</sequence>
<dbReference type="Proteomes" id="UP001175227">
    <property type="component" value="Unassembled WGS sequence"/>
</dbReference>
<evidence type="ECO:0000313" key="2">
    <source>
        <dbReference type="EMBL" id="KAK0483704.1"/>
    </source>
</evidence>
<organism evidence="2 3">
    <name type="scientific">Armillaria novae-zelandiae</name>
    <dbReference type="NCBI Taxonomy" id="153914"/>
    <lineage>
        <taxon>Eukaryota</taxon>
        <taxon>Fungi</taxon>
        <taxon>Dikarya</taxon>
        <taxon>Basidiomycota</taxon>
        <taxon>Agaricomycotina</taxon>
        <taxon>Agaricomycetes</taxon>
        <taxon>Agaricomycetidae</taxon>
        <taxon>Agaricales</taxon>
        <taxon>Marasmiineae</taxon>
        <taxon>Physalacriaceae</taxon>
        <taxon>Armillaria</taxon>
    </lineage>
</organism>
<evidence type="ECO:0000256" key="1">
    <source>
        <dbReference type="SAM" id="Phobius"/>
    </source>
</evidence>
<dbReference type="EMBL" id="JAUEPR010000006">
    <property type="protein sequence ID" value="KAK0483704.1"/>
    <property type="molecule type" value="Genomic_DNA"/>
</dbReference>
<evidence type="ECO:0000313" key="3">
    <source>
        <dbReference type="Proteomes" id="UP001175227"/>
    </source>
</evidence>
<dbReference type="AlphaFoldDB" id="A0AA39UI67"/>
<feature type="transmembrane region" description="Helical" evidence="1">
    <location>
        <begin position="113"/>
        <end position="131"/>
    </location>
</feature>
<proteinExistence type="predicted"/>